<dbReference type="AlphaFoldDB" id="A0A2P2N9D6"/>
<reference evidence="1" key="1">
    <citation type="submission" date="2018-02" db="EMBL/GenBank/DDBJ databases">
        <title>Rhizophora mucronata_Transcriptome.</title>
        <authorList>
            <person name="Meera S.P."/>
            <person name="Sreeshan A."/>
            <person name="Augustine A."/>
        </authorList>
    </citation>
    <scope>NUCLEOTIDE SEQUENCE</scope>
    <source>
        <tissue evidence="1">Leaf</tissue>
    </source>
</reference>
<accession>A0A2P2N9D6</accession>
<sequence length="39" mass="4790">MKLLYREVWERVRFMLSYLCFHNFNLQSPGHNKGQISVF</sequence>
<name>A0A2P2N9D6_RHIMU</name>
<proteinExistence type="predicted"/>
<protein>
    <submittedName>
        <fullName evidence="1">Uncharacterized protein</fullName>
    </submittedName>
</protein>
<evidence type="ECO:0000313" key="1">
    <source>
        <dbReference type="EMBL" id="MBX39105.1"/>
    </source>
</evidence>
<organism evidence="1">
    <name type="scientific">Rhizophora mucronata</name>
    <name type="common">Asiatic mangrove</name>
    <dbReference type="NCBI Taxonomy" id="61149"/>
    <lineage>
        <taxon>Eukaryota</taxon>
        <taxon>Viridiplantae</taxon>
        <taxon>Streptophyta</taxon>
        <taxon>Embryophyta</taxon>
        <taxon>Tracheophyta</taxon>
        <taxon>Spermatophyta</taxon>
        <taxon>Magnoliopsida</taxon>
        <taxon>eudicotyledons</taxon>
        <taxon>Gunneridae</taxon>
        <taxon>Pentapetalae</taxon>
        <taxon>rosids</taxon>
        <taxon>fabids</taxon>
        <taxon>Malpighiales</taxon>
        <taxon>Rhizophoraceae</taxon>
        <taxon>Rhizophora</taxon>
    </lineage>
</organism>
<dbReference type="EMBL" id="GGEC01058621">
    <property type="protein sequence ID" value="MBX39105.1"/>
    <property type="molecule type" value="Transcribed_RNA"/>
</dbReference>